<feature type="region of interest" description="Disordered" evidence="2">
    <location>
        <begin position="31"/>
        <end position="85"/>
    </location>
</feature>
<evidence type="ECO:0000256" key="1">
    <source>
        <dbReference type="PROSITE-ProRule" id="PRU00182"/>
    </source>
</evidence>
<comment type="caution">
    <text evidence="4">The sequence shown here is derived from an EMBL/GenBank/DDBJ whole genome shotgun (WGS) entry which is preliminary data.</text>
</comment>
<sequence length="85" mass="9494">MSEDRIRLDRWLFHIRAFKTRTLASDRIQSGGVRVNGAPCNKPARLVGAGTRSRSRRPDGSWRSRWSPPASGAAPPARRGHFISI</sequence>
<proteinExistence type="predicted"/>
<dbReference type="PROSITE" id="PS50889">
    <property type="entry name" value="S4"/>
    <property type="match status" value="1"/>
</dbReference>
<dbReference type="Pfam" id="PF01479">
    <property type="entry name" value="S4"/>
    <property type="match status" value="1"/>
</dbReference>
<reference evidence="5" key="1">
    <citation type="journal article" date="2019" name="Int. J. Syst. Evol. Microbiol.">
        <title>The Global Catalogue of Microorganisms (GCM) 10K type strain sequencing project: providing services to taxonomists for standard genome sequencing and annotation.</title>
        <authorList>
            <consortium name="The Broad Institute Genomics Platform"/>
            <consortium name="The Broad Institute Genome Sequencing Center for Infectious Disease"/>
            <person name="Wu L."/>
            <person name="Ma J."/>
        </authorList>
    </citation>
    <scope>NUCLEOTIDE SEQUENCE [LARGE SCALE GENOMIC DNA]</scope>
    <source>
        <strain evidence="5">CECT 8482</strain>
    </source>
</reference>
<feature type="compositionally biased region" description="Low complexity" evidence="2">
    <location>
        <begin position="63"/>
        <end position="77"/>
    </location>
</feature>
<dbReference type="SUPFAM" id="SSF55174">
    <property type="entry name" value="Alpha-L RNA-binding motif"/>
    <property type="match status" value="1"/>
</dbReference>
<dbReference type="InterPro" id="IPR002942">
    <property type="entry name" value="S4_RNA-bd"/>
</dbReference>
<evidence type="ECO:0000259" key="3">
    <source>
        <dbReference type="Pfam" id="PF01479"/>
    </source>
</evidence>
<dbReference type="CDD" id="cd00165">
    <property type="entry name" value="S4"/>
    <property type="match status" value="1"/>
</dbReference>
<dbReference type="Proteomes" id="UP001243846">
    <property type="component" value="Unassembled WGS sequence"/>
</dbReference>
<organism evidence="4 5">
    <name type="scientific">Paracoccus cavernae</name>
    <dbReference type="NCBI Taxonomy" id="1571207"/>
    <lineage>
        <taxon>Bacteria</taxon>
        <taxon>Pseudomonadati</taxon>
        <taxon>Pseudomonadota</taxon>
        <taxon>Alphaproteobacteria</taxon>
        <taxon>Rhodobacterales</taxon>
        <taxon>Paracoccaceae</taxon>
        <taxon>Paracoccus</taxon>
    </lineage>
</organism>
<keyword evidence="5" id="KW-1185">Reference proteome</keyword>
<protein>
    <submittedName>
        <fullName evidence="4">S4 domain-containing protein</fullName>
    </submittedName>
</protein>
<dbReference type="InterPro" id="IPR036986">
    <property type="entry name" value="S4_RNA-bd_sf"/>
</dbReference>
<name>A0ABT8D5X7_9RHOB</name>
<evidence type="ECO:0000313" key="4">
    <source>
        <dbReference type="EMBL" id="MDN3711291.1"/>
    </source>
</evidence>
<accession>A0ABT8D5X7</accession>
<gene>
    <name evidence="4" type="ORF">QWZ10_04545</name>
</gene>
<dbReference type="EMBL" id="JAUFRC010000001">
    <property type="protein sequence ID" value="MDN3711291.1"/>
    <property type="molecule type" value="Genomic_DNA"/>
</dbReference>
<keyword evidence="1" id="KW-0694">RNA-binding</keyword>
<dbReference type="Gene3D" id="3.10.290.10">
    <property type="entry name" value="RNA-binding S4 domain"/>
    <property type="match status" value="1"/>
</dbReference>
<evidence type="ECO:0000313" key="5">
    <source>
        <dbReference type="Proteomes" id="UP001243846"/>
    </source>
</evidence>
<evidence type="ECO:0000256" key="2">
    <source>
        <dbReference type="SAM" id="MobiDB-lite"/>
    </source>
</evidence>
<feature type="domain" description="RNA-binding S4" evidence="3">
    <location>
        <begin position="7"/>
        <end position="51"/>
    </location>
</feature>